<feature type="transmembrane region" description="Helical" evidence="1">
    <location>
        <begin position="157"/>
        <end position="175"/>
    </location>
</feature>
<protein>
    <recommendedName>
        <fullName evidence="2">CAAX prenyl protease 2/Lysostaphin resistance protein A-like domain-containing protein</fullName>
    </recommendedName>
</protein>
<comment type="caution">
    <text evidence="3">The sequence shown here is derived from an EMBL/GenBank/DDBJ whole genome shotgun (WGS) entry which is preliminary data.</text>
</comment>
<gene>
    <name evidence="3" type="ORF">LCGC14_0679520</name>
</gene>
<feature type="transmembrane region" description="Helical" evidence="1">
    <location>
        <begin position="182"/>
        <end position="200"/>
    </location>
</feature>
<feature type="transmembrane region" description="Helical" evidence="1">
    <location>
        <begin position="114"/>
        <end position="133"/>
    </location>
</feature>
<evidence type="ECO:0000256" key="1">
    <source>
        <dbReference type="SAM" id="Phobius"/>
    </source>
</evidence>
<dbReference type="InterPro" id="IPR003675">
    <property type="entry name" value="Rce1/LyrA-like_dom"/>
</dbReference>
<keyword evidence="1" id="KW-0472">Membrane</keyword>
<feature type="transmembrane region" description="Helical" evidence="1">
    <location>
        <begin position="37"/>
        <end position="55"/>
    </location>
</feature>
<feature type="domain" description="CAAX prenyl protease 2/Lysostaphin resistance protein A-like" evidence="2">
    <location>
        <begin position="143"/>
        <end position="245"/>
    </location>
</feature>
<accession>A0A0F9TWP6</accession>
<keyword evidence="1" id="KW-0812">Transmembrane</keyword>
<dbReference type="Pfam" id="PF02517">
    <property type="entry name" value="Rce1-like"/>
    <property type="match status" value="1"/>
</dbReference>
<feature type="transmembrane region" description="Helical" evidence="1">
    <location>
        <begin position="75"/>
        <end position="93"/>
    </location>
</feature>
<sequence>MLVLEFSLSFLSHAGFIFVIVLTLIKMKKVTINLNWGALSLVIFFGYFLAVFTGSELIPVNRIIPDLSFNWGGKITAILLWIVTLFLLIHLNANFKAADAGFRLKQTTGSIKPAVIVTILFVFLQLILSTILGEGPNYDFEKLVYQATIPGFDEEPMFRGIILYTFSLAVISSRINIYGAQINIAGLLLVLLFGLLHGIMYSGGEWHFSIISLSITGVYGFILLWLRERTGSLVFPIIAHNLVNFSGLFV</sequence>
<keyword evidence="1" id="KW-1133">Transmembrane helix</keyword>
<reference evidence="3" key="1">
    <citation type="journal article" date="2015" name="Nature">
        <title>Complex archaea that bridge the gap between prokaryotes and eukaryotes.</title>
        <authorList>
            <person name="Spang A."/>
            <person name="Saw J.H."/>
            <person name="Jorgensen S.L."/>
            <person name="Zaremba-Niedzwiedzka K."/>
            <person name="Martijn J."/>
            <person name="Lind A.E."/>
            <person name="van Eijk R."/>
            <person name="Schleper C."/>
            <person name="Guy L."/>
            <person name="Ettema T.J."/>
        </authorList>
    </citation>
    <scope>NUCLEOTIDE SEQUENCE</scope>
</reference>
<dbReference type="GO" id="GO:0004175">
    <property type="term" value="F:endopeptidase activity"/>
    <property type="evidence" value="ECO:0007669"/>
    <property type="project" value="UniProtKB-ARBA"/>
</dbReference>
<organism evidence="3">
    <name type="scientific">marine sediment metagenome</name>
    <dbReference type="NCBI Taxonomy" id="412755"/>
    <lineage>
        <taxon>unclassified sequences</taxon>
        <taxon>metagenomes</taxon>
        <taxon>ecological metagenomes</taxon>
    </lineage>
</organism>
<evidence type="ECO:0000313" key="3">
    <source>
        <dbReference type="EMBL" id="KKN45793.1"/>
    </source>
</evidence>
<feature type="transmembrane region" description="Helical" evidence="1">
    <location>
        <begin position="6"/>
        <end position="25"/>
    </location>
</feature>
<name>A0A0F9TWP6_9ZZZZ</name>
<proteinExistence type="predicted"/>
<feature type="transmembrane region" description="Helical" evidence="1">
    <location>
        <begin position="206"/>
        <end position="226"/>
    </location>
</feature>
<evidence type="ECO:0000259" key="2">
    <source>
        <dbReference type="Pfam" id="PF02517"/>
    </source>
</evidence>
<dbReference type="GO" id="GO:0080120">
    <property type="term" value="P:CAAX-box protein maturation"/>
    <property type="evidence" value="ECO:0007669"/>
    <property type="project" value="UniProtKB-ARBA"/>
</dbReference>
<dbReference type="AlphaFoldDB" id="A0A0F9TWP6"/>
<dbReference type="EMBL" id="LAZR01001367">
    <property type="protein sequence ID" value="KKN45793.1"/>
    <property type="molecule type" value="Genomic_DNA"/>
</dbReference>